<dbReference type="InterPro" id="IPR051178">
    <property type="entry name" value="TfdA_dioxygenase"/>
</dbReference>
<evidence type="ECO:0000256" key="3">
    <source>
        <dbReference type="ARBA" id="ARBA00022723"/>
    </source>
</evidence>
<name>A0AAV3TYN0_9ALTE</name>
<dbReference type="PANTHER" id="PTHR43779:SF2">
    <property type="entry name" value="ALPHA-KETOGLUTARATE-DEPENDENT XANTHINE DIOXYGENASE XAN1"/>
    <property type="match status" value="1"/>
</dbReference>
<dbReference type="InterPro" id="IPR042098">
    <property type="entry name" value="TauD-like_sf"/>
</dbReference>
<evidence type="ECO:0000259" key="7">
    <source>
        <dbReference type="Pfam" id="PF02668"/>
    </source>
</evidence>
<comment type="caution">
    <text evidence="8">The sequence shown here is derived from an EMBL/GenBank/DDBJ whole genome shotgun (WGS) entry which is preliminary data.</text>
</comment>
<evidence type="ECO:0000313" key="9">
    <source>
        <dbReference type="Proteomes" id="UP001409585"/>
    </source>
</evidence>
<protein>
    <submittedName>
        <fullName evidence="8">TauD/TfdA family dioxygenase</fullName>
    </submittedName>
</protein>
<evidence type="ECO:0000256" key="2">
    <source>
        <dbReference type="ARBA" id="ARBA00005896"/>
    </source>
</evidence>
<dbReference type="Proteomes" id="UP001409585">
    <property type="component" value="Unassembled WGS sequence"/>
</dbReference>
<dbReference type="GO" id="GO:0046872">
    <property type="term" value="F:metal ion binding"/>
    <property type="evidence" value="ECO:0007669"/>
    <property type="project" value="UniProtKB-KW"/>
</dbReference>
<comment type="similarity">
    <text evidence="2">Belongs to the TfdA dioxygenase family.</text>
</comment>
<dbReference type="SUPFAM" id="SSF51197">
    <property type="entry name" value="Clavaminate synthase-like"/>
    <property type="match status" value="1"/>
</dbReference>
<keyword evidence="5" id="KW-0560">Oxidoreductase</keyword>
<keyword evidence="3" id="KW-0479">Metal-binding</keyword>
<dbReference type="RefSeq" id="WP_345416810.1">
    <property type="nucleotide sequence ID" value="NZ_AP031496.1"/>
</dbReference>
<keyword evidence="6" id="KW-0408">Iron</keyword>
<dbReference type="Pfam" id="PF02668">
    <property type="entry name" value="TauD"/>
    <property type="match status" value="1"/>
</dbReference>
<accession>A0AAV3TYN0</accession>
<dbReference type="GO" id="GO:0016706">
    <property type="term" value="F:2-oxoglutarate-dependent dioxygenase activity"/>
    <property type="evidence" value="ECO:0007669"/>
    <property type="project" value="UniProtKB-ARBA"/>
</dbReference>
<feature type="domain" description="TauD/TfdA-like" evidence="7">
    <location>
        <begin position="17"/>
        <end position="271"/>
    </location>
</feature>
<evidence type="ECO:0000256" key="5">
    <source>
        <dbReference type="ARBA" id="ARBA00023002"/>
    </source>
</evidence>
<evidence type="ECO:0000256" key="1">
    <source>
        <dbReference type="ARBA" id="ARBA00001954"/>
    </source>
</evidence>
<gene>
    <name evidence="8" type="ORF">GCM10025791_05920</name>
</gene>
<comment type="cofactor">
    <cofactor evidence="1">
        <name>Fe(2+)</name>
        <dbReference type="ChEBI" id="CHEBI:29033"/>
    </cofactor>
</comment>
<reference evidence="9" key="1">
    <citation type="journal article" date="2019" name="Int. J. Syst. Evol. Microbiol.">
        <title>The Global Catalogue of Microorganisms (GCM) 10K type strain sequencing project: providing services to taxonomists for standard genome sequencing and annotation.</title>
        <authorList>
            <consortium name="The Broad Institute Genomics Platform"/>
            <consortium name="The Broad Institute Genome Sequencing Center for Infectious Disease"/>
            <person name="Wu L."/>
            <person name="Ma J."/>
        </authorList>
    </citation>
    <scope>NUCLEOTIDE SEQUENCE [LARGE SCALE GENOMIC DNA]</scope>
    <source>
        <strain evidence="9">JCM 19134</strain>
    </source>
</reference>
<evidence type="ECO:0000256" key="6">
    <source>
        <dbReference type="ARBA" id="ARBA00023004"/>
    </source>
</evidence>
<dbReference type="Gene3D" id="3.60.130.10">
    <property type="entry name" value="Clavaminate synthase-like"/>
    <property type="match status" value="1"/>
</dbReference>
<dbReference type="InterPro" id="IPR003819">
    <property type="entry name" value="TauD/TfdA-like"/>
</dbReference>
<dbReference type="EMBL" id="BAABLX010000004">
    <property type="protein sequence ID" value="GAA4932257.1"/>
    <property type="molecule type" value="Genomic_DNA"/>
</dbReference>
<evidence type="ECO:0000256" key="4">
    <source>
        <dbReference type="ARBA" id="ARBA00022964"/>
    </source>
</evidence>
<keyword evidence="9" id="KW-1185">Reference proteome</keyword>
<organism evidence="8 9">
    <name type="scientific">Halioxenophilus aromaticivorans</name>
    <dbReference type="NCBI Taxonomy" id="1306992"/>
    <lineage>
        <taxon>Bacteria</taxon>
        <taxon>Pseudomonadati</taxon>
        <taxon>Pseudomonadota</taxon>
        <taxon>Gammaproteobacteria</taxon>
        <taxon>Alteromonadales</taxon>
        <taxon>Alteromonadaceae</taxon>
        <taxon>Halioxenophilus</taxon>
    </lineage>
</organism>
<evidence type="ECO:0000313" key="8">
    <source>
        <dbReference type="EMBL" id="GAA4932257.1"/>
    </source>
</evidence>
<keyword evidence="4 8" id="KW-0223">Dioxygenase</keyword>
<dbReference type="AlphaFoldDB" id="A0AAV3TYN0"/>
<dbReference type="PANTHER" id="PTHR43779">
    <property type="entry name" value="DIOXYGENASE RV0097-RELATED"/>
    <property type="match status" value="1"/>
</dbReference>
<sequence>MSNSTRVSLSDKSKLHVEHLTPAIGSVLSAPIEELVAGLHSEEIVDLLEQRGVVVFRDLDLTDEQQMAFTQTLGESEKGTKITKITMDPLENPNADYIKGAFYWHIDGTMSEVPIFASVMSAKRLSPTGGNTEFSNTYAAFDALSDEEKATVEKLQVVHMLEAAQRYVNPEPSYETLSSWQEFEPNTLPLLWKHRSGRKSLVLGSTASHIEGMGLREGTALLTKLRSWATQDQFVYSHKWQLGDLVIWDNTGTMHRATPYPLDCGRLMYRTQVAGFEPFA</sequence>
<proteinExistence type="inferred from homology"/>